<dbReference type="RefSeq" id="WP_013328345.1">
    <property type="nucleotide sequence ID" value="NC_014507.1"/>
</dbReference>
<dbReference type="STRING" id="679926.Mpet_0393"/>
<dbReference type="GO" id="GO:0030515">
    <property type="term" value="F:snoRNA binding"/>
    <property type="evidence" value="ECO:0007669"/>
    <property type="project" value="InterPro"/>
</dbReference>
<dbReference type="InterPro" id="IPR042239">
    <property type="entry name" value="Nop_C"/>
</dbReference>
<evidence type="ECO:0000259" key="1">
    <source>
        <dbReference type="PROSITE" id="PS51358"/>
    </source>
</evidence>
<proteinExistence type="predicted"/>
<sequence length="291" mass="32351">MQRYWFGDITDGGECIPFSRETNELIERCRSLEPEMDNFVPVEPETAVECGVFSSRQDYIAELRKITAALAREKISEYYSSGDIELIQMVRMLNELDHVINLLVERGMEWYIVKNPDFSRKYKNMNQKKVIGMMRRQKRSGLSSIAAEIDALSDKRTRLMKEISGKAVEVAPNCSEIVGGLVAARLISSVGGLKELAFLPASAIQVTGAESALFTHLKGGTPSPKHGIIFQHRRVHNADRAVRGKVARVVAGKLGIAARIDYFRGEADVEFLKKAQERIDAVFGGVGGDSE</sequence>
<dbReference type="AlphaFoldDB" id="E1RGF6"/>
<dbReference type="PANTHER" id="PTHR10894">
    <property type="entry name" value="NUCLEOLAR PROTEIN 5 NUCLEOLAR PROTEIN NOP5 NOP58"/>
    <property type="match status" value="1"/>
</dbReference>
<dbReference type="KEGG" id="mpi:Mpet_0393"/>
<dbReference type="PROSITE" id="PS51358">
    <property type="entry name" value="NOP"/>
    <property type="match status" value="1"/>
</dbReference>
<dbReference type="InterPro" id="IPR002687">
    <property type="entry name" value="Nop_dom"/>
</dbReference>
<keyword evidence="3" id="KW-1185">Reference proteome</keyword>
<dbReference type="OrthoDB" id="11877at2157"/>
<name>E1RGF6_METP4</name>
<dbReference type="GeneID" id="9742838"/>
<dbReference type="Gene3D" id="1.10.246.90">
    <property type="entry name" value="Nop domain"/>
    <property type="match status" value="1"/>
</dbReference>
<keyword evidence="2" id="KW-0687">Ribonucleoprotein</keyword>
<dbReference type="EMBL" id="CP002117">
    <property type="protein sequence ID" value="ADN35167.1"/>
    <property type="molecule type" value="Genomic_DNA"/>
</dbReference>
<dbReference type="SUPFAM" id="SSF89124">
    <property type="entry name" value="Nop domain"/>
    <property type="match status" value="1"/>
</dbReference>
<dbReference type="InterPro" id="IPR036070">
    <property type="entry name" value="Nop_dom_sf"/>
</dbReference>
<dbReference type="eggNOG" id="arCOG01923">
    <property type="taxonomic scope" value="Archaea"/>
</dbReference>
<reference evidence="2 3" key="1">
    <citation type="journal article" date="2010" name="Stand. Genomic Sci.">
        <title>Complete genome sequence of Methanoplanus petrolearius type strain (SEBR 4847).</title>
        <authorList>
            <person name="Brambilla E."/>
            <person name="Djao O.D."/>
            <person name="Daligault H."/>
            <person name="Lapidus A."/>
            <person name="Lucas S."/>
            <person name="Hammon N."/>
            <person name="Nolan M."/>
            <person name="Tice H."/>
            <person name="Cheng J.F."/>
            <person name="Han C."/>
            <person name="Tapia R."/>
            <person name="Goodwin L."/>
            <person name="Pitluck S."/>
            <person name="Liolios K."/>
            <person name="Ivanova N."/>
            <person name="Mavromatis K."/>
            <person name="Mikhailova N."/>
            <person name="Pati A."/>
            <person name="Chen A."/>
            <person name="Palaniappan K."/>
            <person name="Land M."/>
            <person name="Hauser L."/>
            <person name="Chang Y.J."/>
            <person name="Jeffries C.D."/>
            <person name="Rohde M."/>
            <person name="Spring S."/>
            <person name="Sikorski J."/>
            <person name="Goker M."/>
            <person name="Woyke T."/>
            <person name="Bristow J."/>
            <person name="Eisen J.A."/>
            <person name="Markowitz V."/>
            <person name="Hugenholtz P."/>
            <person name="Kyrpides N.C."/>
            <person name="Klenk H.P."/>
        </authorList>
    </citation>
    <scope>NUCLEOTIDE SEQUENCE [LARGE SCALE GENOMIC DNA]</scope>
    <source>
        <strain evidence="3">DSM 11571 / OCM 486 / SEBR 4847</strain>
    </source>
</reference>
<organism evidence="2 3">
    <name type="scientific">Methanolacinia petrolearia (strain DSM 11571 / OCM 486 / SEBR 4847)</name>
    <name type="common">Methanoplanus petrolearius</name>
    <dbReference type="NCBI Taxonomy" id="679926"/>
    <lineage>
        <taxon>Archaea</taxon>
        <taxon>Methanobacteriati</taxon>
        <taxon>Methanobacteriota</taxon>
        <taxon>Stenosarchaea group</taxon>
        <taxon>Methanomicrobia</taxon>
        <taxon>Methanomicrobiales</taxon>
        <taxon>Methanomicrobiaceae</taxon>
        <taxon>Methanolacinia</taxon>
    </lineage>
</organism>
<feature type="domain" description="Nop" evidence="1">
    <location>
        <begin position="170"/>
        <end position="284"/>
    </location>
</feature>
<dbReference type="HOGENOM" id="CLU_015495_1_1_2"/>
<dbReference type="InterPro" id="IPR045056">
    <property type="entry name" value="Nop56/Nop58"/>
</dbReference>
<dbReference type="Pfam" id="PF01798">
    <property type="entry name" value="Nop"/>
    <property type="match status" value="1"/>
</dbReference>
<dbReference type="Proteomes" id="UP000006565">
    <property type="component" value="Chromosome"/>
</dbReference>
<gene>
    <name evidence="2" type="ordered locus">Mpet_0393</name>
</gene>
<dbReference type="GO" id="GO:0031428">
    <property type="term" value="C:box C/D methylation guide snoRNP complex"/>
    <property type="evidence" value="ECO:0007669"/>
    <property type="project" value="InterPro"/>
</dbReference>
<evidence type="ECO:0000313" key="3">
    <source>
        <dbReference type="Proteomes" id="UP000006565"/>
    </source>
</evidence>
<dbReference type="PANTHER" id="PTHR10894:SF0">
    <property type="entry name" value="NUCLEOLAR PROTEIN 56"/>
    <property type="match status" value="1"/>
</dbReference>
<protein>
    <submittedName>
        <fullName evidence="2">Pre-mRNA processing ribonucleoprotein, binding domain protein</fullName>
    </submittedName>
</protein>
<evidence type="ECO:0000313" key="2">
    <source>
        <dbReference type="EMBL" id="ADN35167.1"/>
    </source>
</evidence>
<accession>E1RGF6</accession>
<dbReference type="Gene3D" id="1.10.287.4070">
    <property type="match status" value="1"/>
</dbReference>